<keyword evidence="5 12" id="KW-0812">Transmembrane</keyword>
<feature type="binding site" evidence="11">
    <location>
        <position position="263"/>
    </location>
    <ligand>
        <name>Mn(2+)</name>
        <dbReference type="ChEBI" id="CHEBI:29035"/>
    </ligand>
</feature>
<evidence type="ECO:0000313" key="14">
    <source>
        <dbReference type="EMBL" id="ARU61455.1"/>
    </source>
</evidence>
<evidence type="ECO:0000256" key="8">
    <source>
        <dbReference type="PIRNR" id="PIRNR005091"/>
    </source>
</evidence>
<dbReference type="InterPro" id="IPR050448">
    <property type="entry name" value="OpgB/LTA_synthase_biosynth"/>
</dbReference>
<evidence type="ECO:0000256" key="3">
    <source>
        <dbReference type="ARBA" id="ARBA00009983"/>
    </source>
</evidence>
<dbReference type="RefSeq" id="WP_087456835.1">
    <property type="nucleotide sequence ID" value="NZ_CP021434.1"/>
</dbReference>
<feature type="domain" description="Sulfatase N-terminal" evidence="13">
    <location>
        <begin position="255"/>
        <end position="545"/>
    </location>
</feature>
<evidence type="ECO:0000256" key="4">
    <source>
        <dbReference type="ARBA" id="ARBA00022475"/>
    </source>
</evidence>
<gene>
    <name evidence="14" type="ORF">CBW65_10890</name>
</gene>
<evidence type="ECO:0000256" key="10">
    <source>
        <dbReference type="PIRSR" id="PIRSR005091-2"/>
    </source>
</evidence>
<dbReference type="KEGG" id="tum:CBW65_10890"/>
<evidence type="ECO:0000259" key="13">
    <source>
        <dbReference type="Pfam" id="PF00884"/>
    </source>
</evidence>
<evidence type="ECO:0000313" key="15">
    <source>
        <dbReference type="Proteomes" id="UP000195437"/>
    </source>
</evidence>
<comment type="similarity">
    <text evidence="3 8">Belongs to the LTA synthase family.</text>
</comment>
<evidence type="ECO:0000256" key="11">
    <source>
        <dbReference type="PIRSR" id="PIRSR005091-3"/>
    </source>
</evidence>
<dbReference type="PANTHER" id="PTHR47371:SF3">
    <property type="entry name" value="PHOSPHOGLYCEROL TRANSFERASE I"/>
    <property type="match status" value="1"/>
</dbReference>
<evidence type="ECO:0000256" key="5">
    <source>
        <dbReference type="ARBA" id="ARBA00022692"/>
    </source>
</evidence>
<comment type="subcellular location">
    <subcellularLocation>
        <location evidence="1">Cell membrane</location>
        <topology evidence="1">Multi-pass membrane protein</topology>
    </subcellularLocation>
</comment>
<feature type="binding site" evidence="11">
    <location>
        <position position="480"/>
    </location>
    <ligand>
        <name>Mn(2+)</name>
        <dbReference type="ChEBI" id="CHEBI:29035"/>
    </ligand>
</feature>
<keyword evidence="10" id="KW-0464">Manganese</keyword>
<dbReference type="InterPro" id="IPR012160">
    <property type="entry name" value="LtaS-like"/>
</dbReference>
<feature type="transmembrane region" description="Helical" evidence="12">
    <location>
        <begin position="128"/>
        <end position="151"/>
    </location>
</feature>
<evidence type="ECO:0000256" key="9">
    <source>
        <dbReference type="PIRSR" id="PIRSR005091-1"/>
    </source>
</evidence>
<feature type="transmembrane region" description="Helical" evidence="12">
    <location>
        <begin position="47"/>
        <end position="66"/>
    </location>
</feature>
<feature type="transmembrane region" description="Helical" evidence="12">
    <location>
        <begin position="73"/>
        <end position="94"/>
    </location>
</feature>
<evidence type="ECO:0000256" key="2">
    <source>
        <dbReference type="ARBA" id="ARBA00004936"/>
    </source>
</evidence>
<keyword evidence="4 8" id="KW-1003">Cell membrane</keyword>
<dbReference type="InterPro" id="IPR000917">
    <property type="entry name" value="Sulfatase_N"/>
</dbReference>
<dbReference type="CDD" id="cd16015">
    <property type="entry name" value="LTA_synthase"/>
    <property type="match status" value="1"/>
</dbReference>
<protein>
    <recommendedName>
        <fullName evidence="13">Sulfatase N-terminal domain-containing protein</fullName>
    </recommendedName>
</protein>
<dbReference type="Gene3D" id="3.30.1120.170">
    <property type="match status" value="1"/>
</dbReference>
<name>A0A1Y0IPN4_9BACL</name>
<evidence type="ECO:0000256" key="1">
    <source>
        <dbReference type="ARBA" id="ARBA00004651"/>
    </source>
</evidence>
<dbReference type="Pfam" id="PF00884">
    <property type="entry name" value="Sulfatase"/>
    <property type="match status" value="1"/>
</dbReference>
<organism evidence="14 15">
    <name type="scientific">Tumebacillus avium</name>
    <dbReference type="NCBI Taxonomy" id="1903704"/>
    <lineage>
        <taxon>Bacteria</taxon>
        <taxon>Bacillati</taxon>
        <taxon>Bacillota</taxon>
        <taxon>Bacilli</taxon>
        <taxon>Bacillales</taxon>
        <taxon>Alicyclobacillaceae</taxon>
        <taxon>Tumebacillus</taxon>
    </lineage>
</organism>
<accession>A0A1Y0IPN4</accession>
<dbReference type="GO" id="GO:0046872">
    <property type="term" value="F:metal ion binding"/>
    <property type="evidence" value="ECO:0007669"/>
    <property type="project" value="UniProtKB-KW"/>
</dbReference>
<evidence type="ECO:0000256" key="7">
    <source>
        <dbReference type="ARBA" id="ARBA00023136"/>
    </source>
</evidence>
<dbReference type="SUPFAM" id="SSF53649">
    <property type="entry name" value="Alkaline phosphatase-like"/>
    <property type="match status" value="1"/>
</dbReference>
<dbReference type="AlphaFoldDB" id="A0A1Y0IPN4"/>
<dbReference type="PANTHER" id="PTHR47371">
    <property type="entry name" value="LIPOTEICHOIC ACID SYNTHASE"/>
    <property type="match status" value="1"/>
</dbReference>
<feature type="transmembrane region" description="Helical" evidence="12">
    <location>
        <begin position="21"/>
        <end position="41"/>
    </location>
</feature>
<comment type="pathway">
    <text evidence="2">Cell wall biogenesis; lipoteichoic acid biosynthesis.</text>
</comment>
<feature type="binding site" evidence="11">
    <location>
        <position position="305"/>
    </location>
    <ligand>
        <name>Mn(2+)</name>
        <dbReference type="ChEBI" id="CHEBI:29035"/>
    </ligand>
</feature>
<dbReference type="GO" id="GO:0005886">
    <property type="term" value="C:plasma membrane"/>
    <property type="evidence" value="ECO:0007669"/>
    <property type="project" value="UniProtKB-SubCell"/>
</dbReference>
<keyword evidence="10" id="KW-0479">Metal-binding</keyword>
<feature type="binding site" evidence="11">
    <location>
        <position position="479"/>
    </location>
    <ligand>
        <name>Mn(2+)</name>
        <dbReference type="ChEBI" id="CHEBI:29035"/>
    </ligand>
</feature>
<evidence type="ECO:0000256" key="12">
    <source>
        <dbReference type="SAM" id="Phobius"/>
    </source>
</evidence>
<dbReference type="Proteomes" id="UP000195437">
    <property type="component" value="Chromosome"/>
</dbReference>
<dbReference type="PIRSF" id="PIRSF005091">
    <property type="entry name" value="Mmb_sulf_HI1246"/>
    <property type="match status" value="1"/>
</dbReference>
<sequence>MDQREKSFLGRLKGFAYNHRDLLYFNGFLLLKMMVLDYWIGLGIGSPLQWVAALAGLFLLTSLFVLLPKYVRFGALIVVDLAVSFIILSDLFFYRNYSRVIPLPMLETAGQLGTVTNEIKNLFSAWDLLLVVDLVLLIPLLIIFGSKLLIVQGPKFTKRLGSVALLMVVSAVLLSVQSVGLVKVYGKPAYTEMYTNNVMVRHMGILSYHAVDAYQYFGGGTDQQLKEVDLQELRAWMDKRRQEPTPKLQGVAKGKNLIIVQMEALQYFLINSKVNGQEVTPNMNKLIKEAMYFDNYLVEVGTGNTSDAEFMTLNSLYPAEAGAIYKQESDNDYRSLPTVLKESGYSAAYVFHTYKPEFYNREVMYMAEGYDKFYSESYYKRDDIIGWGPSDRTMYNQSLDVLTKQQSPFMSFYISLSGHTDYKIPAKEKELEIPEGQYSELFTNYLHAQHYADKALGEYMDKLKELGIMDNSLFVVYGDHFANGLSKHEIGKYEGIGKEVDNYIYHEQKKVPLFIRLPGGVEAGTYHIPAGQMDLFPTLINMLGIDKEKVFYFGQDLVNMKPEESFSAFRQYTNPNTFATDKLFYLASQDGIFEHGFCHDRTNEGALLPIETCRPGFERAKWELKMNDLLVRGDAIPQVMQK</sequence>
<dbReference type="Gene3D" id="3.40.720.10">
    <property type="entry name" value="Alkaline Phosphatase, subunit A"/>
    <property type="match status" value="1"/>
</dbReference>
<reference evidence="15" key="1">
    <citation type="submission" date="2017-05" db="EMBL/GenBank/DDBJ databases">
        <authorList>
            <person name="Sung H."/>
        </authorList>
    </citation>
    <scope>NUCLEOTIDE SEQUENCE [LARGE SCALE GENOMIC DNA]</scope>
    <source>
        <strain evidence="15">AR23208</strain>
    </source>
</reference>
<evidence type="ECO:0000256" key="6">
    <source>
        <dbReference type="ARBA" id="ARBA00022989"/>
    </source>
</evidence>
<dbReference type="InterPro" id="IPR017850">
    <property type="entry name" value="Alkaline_phosphatase_core_sf"/>
</dbReference>
<keyword evidence="7 8" id="KW-0472">Membrane</keyword>
<feature type="active site" evidence="9">
    <location>
        <position position="305"/>
    </location>
</feature>
<dbReference type="OrthoDB" id="5901192at2"/>
<keyword evidence="6 12" id="KW-1133">Transmembrane helix</keyword>
<keyword evidence="15" id="KW-1185">Reference proteome</keyword>
<feature type="binding site" evidence="10">
    <location>
        <position position="419"/>
    </location>
    <ligand>
        <name>substrate</name>
    </ligand>
</feature>
<dbReference type="EMBL" id="CP021434">
    <property type="protein sequence ID" value="ARU61455.1"/>
    <property type="molecule type" value="Genomic_DNA"/>
</dbReference>
<proteinExistence type="inferred from homology"/>
<feature type="transmembrane region" description="Helical" evidence="12">
    <location>
        <begin position="163"/>
        <end position="186"/>
    </location>
</feature>